<dbReference type="InterPro" id="IPR032867">
    <property type="entry name" value="DYW_dom"/>
</dbReference>
<feature type="repeat" description="PPR" evidence="2">
    <location>
        <begin position="519"/>
        <end position="553"/>
    </location>
</feature>
<feature type="repeat" description="PPR" evidence="2">
    <location>
        <begin position="415"/>
        <end position="449"/>
    </location>
</feature>
<comment type="caution">
    <text evidence="4">The sequence shown here is derived from an EMBL/GenBank/DDBJ whole genome shotgun (WGS) entry which is preliminary data.</text>
</comment>
<dbReference type="InterPro" id="IPR046848">
    <property type="entry name" value="E_motif"/>
</dbReference>
<evidence type="ECO:0000256" key="2">
    <source>
        <dbReference type="PROSITE-ProRule" id="PRU00708"/>
    </source>
</evidence>
<name>A0A0K9P1I7_ZOSMR</name>
<evidence type="ECO:0000259" key="3">
    <source>
        <dbReference type="Pfam" id="PF14432"/>
    </source>
</evidence>
<evidence type="ECO:0000313" key="5">
    <source>
        <dbReference type="Proteomes" id="UP000036987"/>
    </source>
</evidence>
<dbReference type="Proteomes" id="UP000036987">
    <property type="component" value="Unassembled WGS sequence"/>
</dbReference>
<dbReference type="Pfam" id="PF01535">
    <property type="entry name" value="PPR"/>
    <property type="match status" value="6"/>
</dbReference>
<dbReference type="NCBIfam" id="TIGR00756">
    <property type="entry name" value="PPR"/>
    <property type="match status" value="6"/>
</dbReference>
<dbReference type="OMA" id="HVLWTAM"/>
<dbReference type="InterPro" id="IPR002885">
    <property type="entry name" value="PPR_rpt"/>
</dbReference>
<dbReference type="AlphaFoldDB" id="A0A0K9P1I7"/>
<dbReference type="GO" id="GO:0008270">
    <property type="term" value="F:zinc ion binding"/>
    <property type="evidence" value="ECO:0007669"/>
    <property type="project" value="InterPro"/>
</dbReference>
<proteinExistence type="predicted"/>
<dbReference type="FunFam" id="1.25.40.10:FF:000366">
    <property type="entry name" value="Pentatricopeptide (PPR) repeat-containing protein"/>
    <property type="match status" value="1"/>
</dbReference>
<feature type="domain" description="DYW" evidence="3">
    <location>
        <begin position="734"/>
        <end position="826"/>
    </location>
</feature>
<reference evidence="5" key="1">
    <citation type="journal article" date="2016" name="Nature">
        <title>The genome of the seagrass Zostera marina reveals angiosperm adaptation to the sea.</title>
        <authorList>
            <person name="Olsen J.L."/>
            <person name="Rouze P."/>
            <person name="Verhelst B."/>
            <person name="Lin Y.-C."/>
            <person name="Bayer T."/>
            <person name="Collen J."/>
            <person name="Dattolo E."/>
            <person name="De Paoli E."/>
            <person name="Dittami S."/>
            <person name="Maumus F."/>
            <person name="Michel G."/>
            <person name="Kersting A."/>
            <person name="Lauritano C."/>
            <person name="Lohaus R."/>
            <person name="Toepel M."/>
            <person name="Tonon T."/>
            <person name="Vanneste K."/>
            <person name="Amirebrahimi M."/>
            <person name="Brakel J."/>
            <person name="Bostroem C."/>
            <person name="Chovatia M."/>
            <person name="Grimwood J."/>
            <person name="Jenkins J.W."/>
            <person name="Jueterbock A."/>
            <person name="Mraz A."/>
            <person name="Stam W.T."/>
            <person name="Tice H."/>
            <person name="Bornberg-Bauer E."/>
            <person name="Green P.J."/>
            <person name="Pearson G.A."/>
            <person name="Procaccini G."/>
            <person name="Duarte C.M."/>
            <person name="Schmutz J."/>
            <person name="Reusch T.B.H."/>
            <person name="Van de Peer Y."/>
        </authorList>
    </citation>
    <scope>NUCLEOTIDE SEQUENCE [LARGE SCALE GENOMIC DNA]</scope>
    <source>
        <strain evidence="5">cv. Finnish</strain>
    </source>
</reference>
<dbReference type="Gene3D" id="1.25.40.10">
    <property type="entry name" value="Tetratricopeptide repeat domain"/>
    <property type="match status" value="5"/>
</dbReference>
<keyword evidence="5" id="KW-1185">Reference proteome</keyword>
<dbReference type="GO" id="GO:0003723">
    <property type="term" value="F:RNA binding"/>
    <property type="evidence" value="ECO:0007669"/>
    <property type="project" value="InterPro"/>
</dbReference>
<dbReference type="InterPro" id="IPR011990">
    <property type="entry name" value="TPR-like_helical_dom_sf"/>
</dbReference>
<dbReference type="EMBL" id="LFYR01001305">
    <property type="protein sequence ID" value="KMZ62839.1"/>
    <property type="molecule type" value="Genomic_DNA"/>
</dbReference>
<dbReference type="PANTHER" id="PTHR47926:SF517">
    <property type="entry name" value="TETRATRICOPEPTIDE REPEAT-LIKE SUPERFAMILY PROTEIN"/>
    <property type="match status" value="1"/>
</dbReference>
<feature type="repeat" description="PPR" evidence="2">
    <location>
        <begin position="100"/>
        <end position="134"/>
    </location>
</feature>
<dbReference type="Pfam" id="PF14432">
    <property type="entry name" value="DYW_deaminase"/>
    <property type="match status" value="1"/>
</dbReference>
<dbReference type="Pfam" id="PF20431">
    <property type="entry name" value="E_motif"/>
    <property type="match status" value="1"/>
</dbReference>
<gene>
    <name evidence="4" type="ORF">ZOSMA_43G00190</name>
</gene>
<dbReference type="PROSITE" id="PS51375">
    <property type="entry name" value="PPR"/>
    <property type="match status" value="6"/>
</dbReference>
<organism evidence="4 5">
    <name type="scientific">Zostera marina</name>
    <name type="common">Eelgrass</name>
    <dbReference type="NCBI Taxonomy" id="29655"/>
    <lineage>
        <taxon>Eukaryota</taxon>
        <taxon>Viridiplantae</taxon>
        <taxon>Streptophyta</taxon>
        <taxon>Embryophyta</taxon>
        <taxon>Tracheophyta</taxon>
        <taxon>Spermatophyta</taxon>
        <taxon>Magnoliopsida</taxon>
        <taxon>Liliopsida</taxon>
        <taxon>Zosteraceae</taxon>
        <taxon>Zostera</taxon>
    </lineage>
</organism>
<feature type="repeat" description="PPR" evidence="2">
    <location>
        <begin position="206"/>
        <end position="240"/>
    </location>
</feature>
<dbReference type="Pfam" id="PF13041">
    <property type="entry name" value="PPR_2"/>
    <property type="match status" value="2"/>
</dbReference>
<dbReference type="FunFam" id="1.25.40.10:FF:000144">
    <property type="entry name" value="Pentatricopeptide repeat-containing protein, mitochondrial"/>
    <property type="match status" value="1"/>
</dbReference>
<keyword evidence="1" id="KW-0677">Repeat</keyword>
<dbReference type="SUPFAM" id="SSF48452">
    <property type="entry name" value="TPR-like"/>
    <property type="match status" value="1"/>
</dbReference>
<dbReference type="OrthoDB" id="185373at2759"/>
<dbReference type="InterPro" id="IPR046960">
    <property type="entry name" value="PPR_At4g14850-like_plant"/>
</dbReference>
<accession>A0A0K9P1I7</accession>
<feature type="repeat" description="PPR" evidence="2">
    <location>
        <begin position="311"/>
        <end position="347"/>
    </location>
</feature>
<evidence type="ECO:0000256" key="1">
    <source>
        <dbReference type="ARBA" id="ARBA00022737"/>
    </source>
</evidence>
<protein>
    <recommendedName>
        <fullName evidence="3">DYW domain-containing protein</fullName>
    </recommendedName>
</protein>
<dbReference type="GO" id="GO:0009451">
    <property type="term" value="P:RNA modification"/>
    <property type="evidence" value="ECO:0007669"/>
    <property type="project" value="InterPro"/>
</dbReference>
<sequence length="826" mass="93198">MNVVAMKRQQQLPIFRLCLPMQFFYAHYVHYSHTSQILTTNLNLKSLCQTNRIENARVLFDQMPTKDEYSWNTLITAYVRSGRLSESLHLFNNSPHRDSTTISWSFIMSAHIRYGRGDEALQLFLRMRREGPKPDMYTLGASLRACAVCCYSETGRQVHALAFKTLFGDDGFVIAGLIDFYSKCRCINEAVTLFSDIPDSEHRKRNHVLWAAMIIGHAQNGNAIGALTLFKTMKANDVLPNQFILPTVLTAFSSVEHLTMVRGFGAQVHAYIVRSGYYKNNFVQCALVDMYAKSGDPITGGKVLQITDTEDVVGWNSLLIGYVKSGREHEEEAWSLFTKMHCKGLELDEYTYSTVLSHVGSIGHVEKGRVIHGLVTKAGYDKNYRHVSNAMVDMYAKVGRLDSAFQASDEIRHMDVVGWTSLIAGCARHLSHEKALKIFREMMRSQIGIENDEFLAATVLSSCAAIAVLYLGRQIHAIIIHIGVLSFVTVANSAVTMYAKCGCVDDSRRIFDSMENNKDAITWTALIVGYAQNGRGNESVEIYRTMLQTGHRPDYITFIGLLFACSHAGLVEEGKVYFSTMESVHNIKPGAEHCGSMIDLLGRAGRIQEAVHMIESGVTPPDATVWKSLLAACRVHREVEIAEKAAENLFELEPNDAVPYVLMSNIYSTAGKWSEVGRVRKLMRSRGISKELGCSWMEMGKEVHVFRAEDRIHPRTAEVYSKVEEMMERITEAGYVVDNDWATHEKGREGRERSLKYHSEKLAVGFGLISVSKEEAIRVFKNLRVCGDCHNAMKFVTKVYERRIVLRDSNCFHHFNDGVCSCRDYW</sequence>
<dbReference type="PANTHER" id="PTHR47926">
    <property type="entry name" value="PENTATRICOPEPTIDE REPEAT-CONTAINING PROTEIN"/>
    <property type="match status" value="1"/>
</dbReference>
<evidence type="ECO:0000313" key="4">
    <source>
        <dbReference type="EMBL" id="KMZ62839.1"/>
    </source>
</evidence>
<feature type="repeat" description="PPR" evidence="2">
    <location>
        <begin position="67"/>
        <end position="97"/>
    </location>
</feature>